<organism evidence="1 2">
    <name type="scientific">Araneus ventricosus</name>
    <name type="common">Orbweaver spider</name>
    <name type="synonym">Epeira ventricosa</name>
    <dbReference type="NCBI Taxonomy" id="182803"/>
    <lineage>
        <taxon>Eukaryota</taxon>
        <taxon>Metazoa</taxon>
        <taxon>Ecdysozoa</taxon>
        <taxon>Arthropoda</taxon>
        <taxon>Chelicerata</taxon>
        <taxon>Arachnida</taxon>
        <taxon>Araneae</taxon>
        <taxon>Araneomorphae</taxon>
        <taxon>Entelegynae</taxon>
        <taxon>Araneoidea</taxon>
        <taxon>Araneidae</taxon>
        <taxon>Araneus</taxon>
    </lineage>
</organism>
<proteinExistence type="predicted"/>
<keyword evidence="2" id="KW-1185">Reference proteome</keyword>
<gene>
    <name evidence="1" type="ORF">AVEN_266465_1</name>
</gene>
<dbReference type="AlphaFoldDB" id="A0A4Y2E235"/>
<reference evidence="1 2" key="1">
    <citation type="journal article" date="2019" name="Sci. Rep.">
        <title>Orb-weaving spider Araneus ventricosus genome elucidates the spidroin gene catalogue.</title>
        <authorList>
            <person name="Kono N."/>
            <person name="Nakamura H."/>
            <person name="Ohtoshi R."/>
            <person name="Moran D.A.P."/>
            <person name="Shinohara A."/>
            <person name="Yoshida Y."/>
            <person name="Fujiwara M."/>
            <person name="Mori M."/>
            <person name="Tomita M."/>
            <person name="Arakawa K."/>
        </authorList>
    </citation>
    <scope>NUCLEOTIDE SEQUENCE [LARGE SCALE GENOMIC DNA]</scope>
</reference>
<comment type="caution">
    <text evidence="1">The sequence shown here is derived from an EMBL/GenBank/DDBJ whole genome shotgun (WGS) entry which is preliminary data.</text>
</comment>
<sequence>MQREDYFEMALVILDNGQMTRTISGIFLSKLRHQINGNALDLQIKFEHLDHINSRSLLDCLLWALWHNSMLGYTAPDLSLLESGLEPCTLRSQSRVLITRSSRTIIQEKKGRYAKAENQAMCSSVRWHMQYRSSCI</sequence>
<protein>
    <submittedName>
        <fullName evidence="1">Uncharacterized protein</fullName>
    </submittedName>
</protein>
<dbReference type="EMBL" id="BGPR01000474">
    <property type="protein sequence ID" value="GBM22098.1"/>
    <property type="molecule type" value="Genomic_DNA"/>
</dbReference>
<dbReference type="Proteomes" id="UP000499080">
    <property type="component" value="Unassembled WGS sequence"/>
</dbReference>
<accession>A0A4Y2E235</accession>
<evidence type="ECO:0000313" key="1">
    <source>
        <dbReference type="EMBL" id="GBM22098.1"/>
    </source>
</evidence>
<evidence type="ECO:0000313" key="2">
    <source>
        <dbReference type="Proteomes" id="UP000499080"/>
    </source>
</evidence>
<name>A0A4Y2E235_ARAVE</name>